<comment type="caution">
    <text evidence="1">The sequence shown here is derived from an EMBL/GenBank/DDBJ whole genome shotgun (WGS) entry which is preliminary data.</text>
</comment>
<sequence>MVLVSFLKLGPSRGPLLVAGPHDGVMEGRASPGSQLDPCRDLYEYVCHNWSSPHGAHTFTEDVARSWERLVQQAALASHPNQPATAVLGPEYAVEAVRHYHNSCDLRTEAIHLLVALNSSWGILKPDPPDEDVVRLLLLLSLRFGLTPVLRVRFRLVGTNRTQLLVEPSKAPLPTDRLPHGTAARVMSWCALYLRTRLADDDMAEMADVLRDMLSSSSRAAPPRGAMRSPEVLAHLAPSVPAHVWIKAASTYAASGLSSAPPGVLVRAVSTVRSVLSVLLKAHYREMVTPFLLVQSLATVLGLHIARVLGGKKGSGDSDDERCLRLSRRVLSPVWNVLYSEAIADQRFVPRAQTLVHELRLKLRERVQASHVLDGESRITADSKLAAVRAVFPKPHARILSLRSLCVFVVA</sequence>
<reference evidence="1" key="1">
    <citation type="submission" date="2020-05" db="EMBL/GenBank/DDBJ databases">
        <title>Large-scale comparative analyses of tick genomes elucidate their genetic diversity and vector capacities.</title>
        <authorList>
            <person name="Jia N."/>
            <person name="Wang J."/>
            <person name="Shi W."/>
            <person name="Du L."/>
            <person name="Sun Y."/>
            <person name="Zhan W."/>
            <person name="Jiang J."/>
            <person name="Wang Q."/>
            <person name="Zhang B."/>
            <person name="Ji P."/>
            <person name="Sakyi L.B."/>
            <person name="Cui X."/>
            <person name="Yuan T."/>
            <person name="Jiang B."/>
            <person name="Yang W."/>
            <person name="Lam T.T.-Y."/>
            <person name="Chang Q."/>
            <person name="Ding S."/>
            <person name="Wang X."/>
            <person name="Zhu J."/>
            <person name="Ruan X."/>
            <person name="Zhao L."/>
            <person name="Wei J."/>
            <person name="Que T."/>
            <person name="Du C."/>
            <person name="Cheng J."/>
            <person name="Dai P."/>
            <person name="Han X."/>
            <person name="Huang E."/>
            <person name="Gao Y."/>
            <person name="Liu J."/>
            <person name="Shao H."/>
            <person name="Ye R."/>
            <person name="Li L."/>
            <person name="Wei W."/>
            <person name="Wang X."/>
            <person name="Wang C."/>
            <person name="Yang T."/>
            <person name="Huo Q."/>
            <person name="Li W."/>
            <person name="Guo W."/>
            <person name="Chen H."/>
            <person name="Zhou L."/>
            <person name="Ni X."/>
            <person name="Tian J."/>
            <person name="Zhou Y."/>
            <person name="Sheng Y."/>
            <person name="Liu T."/>
            <person name="Pan Y."/>
            <person name="Xia L."/>
            <person name="Li J."/>
            <person name="Zhao F."/>
            <person name="Cao W."/>
        </authorList>
    </citation>
    <scope>NUCLEOTIDE SEQUENCE</scope>
    <source>
        <strain evidence="1">Dsil-2018</strain>
    </source>
</reference>
<name>A0ACB8CJJ1_DERSI</name>
<protein>
    <submittedName>
        <fullName evidence="1">Uncharacterized protein</fullName>
    </submittedName>
</protein>
<dbReference type="EMBL" id="CM023475">
    <property type="protein sequence ID" value="KAH7945133.1"/>
    <property type="molecule type" value="Genomic_DNA"/>
</dbReference>
<gene>
    <name evidence="1" type="ORF">HPB49_007140</name>
</gene>
<evidence type="ECO:0000313" key="1">
    <source>
        <dbReference type="EMBL" id="KAH7945133.1"/>
    </source>
</evidence>
<keyword evidence="2" id="KW-1185">Reference proteome</keyword>
<organism evidence="1 2">
    <name type="scientific">Dermacentor silvarum</name>
    <name type="common">Tick</name>
    <dbReference type="NCBI Taxonomy" id="543639"/>
    <lineage>
        <taxon>Eukaryota</taxon>
        <taxon>Metazoa</taxon>
        <taxon>Ecdysozoa</taxon>
        <taxon>Arthropoda</taxon>
        <taxon>Chelicerata</taxon>
        <taxon>Arachnida</taxon>
        <taxon>Acari</taxon>
        <taxon>Parasitiformes</taxon>
        <taxon>Ixodida</taxon>
        <taxon>Ixodoidea</taxon>
        <taxon>Ixodidae</taxon>
        <taxon>Rhipicephalinae</taxon>
        <taxon>Dermacentor</taxon>
    </lineage>
</organism>
<accession>A0ACB8CJJ1</accession>
<dbReference type="Proteomes" id="UP000821865">
    <property type="component" value="Chromosome 6"/>
</dbReference>
<evidence type="ECO:0000313" key="2">
    <source>
        <dbReference type="Proteomes" id="UP000821865"/>
    </source>
</evidence>
<proteinExistence type="predicted"/>